<evidence type="ECO:0000313" key="2">
    <source>
        <dbReference type="Proteomes" id="UP000793456"/>
    </source>
</evidence>
<comment type="caution">
    <text evidence="1">The sequence shown here is derived from an EMBL/GenBank/DDBJ whole genome shotgun (WGS) entry which is preliminary data.</text>
</comment>
<evidence type="ECO:0000313" key="1">
    <source>
        <dbReference type="EMBL" id="TMS17795.1"/>
    </source>
</evidence>
<dbReference type="Proteomes" id="UP000793456">
    <property type="component" value="Chromosome VII"/>
</dbReference>
<reference evidence="1" key="1">
    <citation type="submission" date="2018-11" db="EMBL/GenBank/DDBJ databases">
        <title>The sequence and de novo assembly of Larimichthys crocea genome using PacBio and Hi-C technologies.</title>
        <authorList>
            <person name="Xu P."/>
            <person name="Chen B."/>
            <person name="Zhou Z."/>
            <person name="Ke Q."/>
            <person name="Wu Y."/>
            <person name="Bai H."/>
            <person name="Pu F."/>
        </authorList>
    </citation>
    <scope>NUCLEOTIDE SEQUENCE</scope>
    <source>
        <tissue evidence="1">Muscle</tissue>
    </source>
</reference>
<gene>
    <name evidence="1" type="ORF">E3U43_001864</name>
</gene>
<accession>A0ACD3REK9</accession>
<dbReference type="EMBL" id="CM011680">
    <property type="protein sequence ID" value="TMS17795.1"/>
    <property type="molecule type" value="Genomic_DNA"/>
</dbReference>
<proteinExistence type="predicted"/>
<protein>
    <submittedName>
        <fullName evidence="1">Uncharacterized protein</fullName>
    </submittedName>
</protein>
<sequence>MSLLYAIVTFFLFGSSTCLELVENCYGKTYKLPFPYRPPVFTGKLYFTPNKGGSLKLLMENGEARDPRVKVSIGKVTFTDVKEKYGGIFSIAYRDETPLDVITLKVLPCSELVEKYYGHIWSYDSPEERELLDFTPDNDTDQLLVLWNHTNPQSNKGVRGRMNYRDTWQMACVTQSDNGHYYFRKQDGTVLKTVQLLVKGHEVQQTATVGNDLFIQYLVCGDSWTLNFTSDNQIETTITLKKAGKWSKEMPLRSRSNRATVFPNGIQFHSIDNSDFGTYKFIDSQGNVGVTVWVDHGFLPTYVYVCVIVGIILVLIVCCCCVKKCCCKKSSTKRDRSAPQTAAAPAVYYHEANQPVVFYAAPTTDYSVQPVVSPAPATTSPGPSVVASGGQGVTPAPSVGSDVPEPRFELKGMSFPSAPPLGSDTSHLSDVYNSDKLNFL</sequence>
<organism evidence="1 2">
    <name type="scientific">Larimichthys crocea</name>
    <name type="common">Large yellow croaker</name>
    <name type="synonym">Pseudosciaena crocea</name>
    <dbReference type="NCBI Taxonomy" id="215358"/>
    <lineage>
        <taxon>Eukaryota</taxon>
        <taxon>Metazoa</taxon>
        <taxon>Chordata</taxon>
        <taxon>Craniata</taxon>
        <taxon>Vertebrata</taxon>
        <taxon>Euteleostomi</taxon>
        <taxon>Actinopterygii</taxon>
        <taxon>Neopterygii</taxon>
        <taxon>Teleostei</taxon>
        <taxon>Neoteleostei</taxon>
        <taxon>Acanthomorphata</taxon>
        <taxon>Eupercaria</taxon>
        <taxon>Sciaenidae</taxon>
        <taxon>Larimichthys</taxon>
    </lineage>
</organism>
<name>A0ACD3REK9_LARCR</name>
<keyword evidence="2" id="KW-1185">Reference proteome</keyword>